<evidence type="ECO:0000313" key="3">
    <source>
        <dbReference type="Proteomes" id="UP001371456"/>
    </source>
</evidence>
<organism evidence="2 3">
    <name type="scientific">Solanum bulbocastanum</name>
    <name type="common">Wild potato</name>
    <dbReference type="NCBI Taxonomy" id="147425"/>
    <lineage>
        <taxon>Eukaryota</taxon>
        <taxon>Viridiplantae</taxon>
        <taxon>Streptophyta</taxon>
        <taxon>Embryophyta</taxon>
        <taxon>Tracheophyta</taxon>
        <taxon>Spermatophyta</taxon>
        <taxon>Magnoliopsida</taxon>
        <taxon>eudicotyledons</taxon>
        <taxon>Gunneridae</taxon>
        <taxon>Pentapetalae</taxon>
        <taxon>asterids</taxon>
        <taxon>lamiids</taxon>
        <taxon>Solanales</taxon>
        <taxon>Solanaceae</taxon>
        <taxon>Solanoideae</taxon>
        <taxon>Solaneae</taxon>
        <taxon>Solanum</taxon>
    </lineage>
</organism>
<dbReference type="EMBL" id="JBANQN010000002">
    <property type="protein sequence ID" value="KAK6796211.1"/>
    <property type="molecule type" value="Genomic_DNA"/>
</dbReference>
<proteinExistence type="predicted"/>
<accession>A0AAN8YL84</accession>
<sequence length="57" mass="6696">MYSTNIESKFNREDQNSDGSSKWDDHVLDIFSQSVRPFKGVYDAIPKKDFDMTRDMC</sequence>
<keyword evidence="3" id="KW-1185">Reference proteome</keyword>
<name>A0AAN8YL84_SOLBU</name>
<gene>
    <name evidence="2" type="ORF">RDI58_003912</name>
</gene>
<feature type="region of interest" description="Disordered" evidence="1">
    <location>
        <begin position="1"/>
        <end position="23"/>
    </location>
</feature>
<dbReference type="Proteomes" id="UP001371456">
    <property type="component" value="Unassembled WGS sequence"/>
</dbReference>
<protein>
    <submittedName>
        <fullName evidence="2">Uncharacterized protein</fullName>
    </submittedName>
</protein>
<reference evidence="2 3" key="1">
    <citation type="submission" date="2024-02" db="EMBL/GenBank/DDBJ databases">
        <title>de novo genome assembly of Solanum bulbocastanum strain 11H21.</title>
        <authorList>
            <person name="Hosaka A.J."/>
        </authorList>
    </citation>
    <scope>NUCLEOTIDE SEQUENCE [LARGE SCALE GENOMIC DNA]</scope>
    <source>
        <tissue evidence="2">Young leaves</tissue>
    </source>
</reference>
<dbReference type="AlphaFoldDB" id="A0AAN8YL84"/>
<feature type="compositionally biased region" description="Basic and acidic residues" evidence="1">
    <location>
        <begin position="9"/>
        <end position="23"/>
    </location>
</feature>
<comment type="caution">
    <text evidence="2">The sequence shown here is derived from an EMBL/GenBank/DDBJ whole genome shotgun (WGS) entry which is preliminary data.</text>
</comment>
<evidence type="ECO:0000313" key="2">
    <source>
        <dbReference type="EMBL" id="KAK6796211.1"/>
    </source>
</evidence>
<evidence type="ECO:0000256" key="1">
    <source>
        <dbReference type="SAM" id="MobiDB-lite"/>
    </source>
</evidence>